<comment type="caution">
    <text evidence="2">The sequence shown here is derived from an EMBL/GenBank/DDBJ whole genome shotgun (WGS) entry which is preliminary data.</text>
</comment>
<dbReference type="RefSeq" id="WP_155668182.1">
    <property type="nucleotide sequence ID" value="NZ_WOCA01000004.1"/>
</dbReference>
<protein>
    <recommendedName>
        <fullName evidence="1">Resolvase/invertase-type recombinase catalytic domain-containing protein</fullName>
    </recommendedName>
</protein>
<dbReference type="GO" id="GO:0003677">
    <property type="term" value="F:DNA binding"/>
    <property type="evidence" value="ECO:0007669"/>
    <property type="project" value="InterPro"/>
</dbReference>
<evidence type="ECO:0000259" key="1">
    <source>
        <dbReference type="Pfam" id="PF00239"/>
    </source>
</evidence>
<evidence type="ECO:0000313" key="2">
    <source>
        <dbReference type="EMBL" id="MUK88198.1"/>
    </source>
</evidence>
<dbReference type="InterPro" id="IPR006119">
    <property type="entry name" value="Resolv_N"/>
</dbReference>
<feature type="domain" description="Resolvase/invertase-type recombinase catalytic" evidence="1">
    <location>
        <begin position="4"/>
        <end position="84"/>
    </location>
</feature>
<organism evidence="2 3">
    <name type="scientific">Ornithinibacillus caprae</name>
    <dbReference type="NCBI Taxonomy" id="2678566"/>
    <lineage>
        <taxon>Bacteria</taxon>
        <taxon>Bacillati</taxon>
        <taxon>Bacillota</taxon>
        <taxon>Bacilli</taxon>
        <taxon>Bacillales</taxon>
        <taxon>Bacillaceae</taxon>
        <taxon>Ornithinibacillus</taxon>
    </lineage>
</organism>
<accession>A0A6N8FLL4</accession>
<dbReference type="AlphaFoldDB" id="A0A6N8FLL4"/>
<proteinExistence type="predicted"/>
<dbReference type="Pfam" id="PF00239">
    <property type="entry name" value="Resolvase"/>
    <property type="match status" value="1"/>
</dbReference>
<dbReference type="Gene3D" id="3.40.50.1390">
    <property type="entry name" value="Resolvase, N-terminal catalytic domain"/>
    <property type="match status" value="1"/>
</dbReference>
<dbReference type="Proteomes" id="UP000469125">
    <property type="component" value="Unassembled WGS sequence"/>
</dbReference>
<dbReference type="SUPFAM" id="SSF53041">
    <property type="entry name" value="Resolvase-like"/>
    <property type="match status" value="1"/>
</dbReference>
<dbReference type="EMBL" id="WOCA01000004">
    <property type="protein sequence ID" value="MUK88198.1"/>
    <property type="molecule type" value="Genomic_DNA"/>
</dbReference>
<name>A0A6N8FLL4_9BACI</name>
<dbReference type="InterPro" id="IPR036162">
    <property type="entry name" value="Resolvase-like_N_sf"/>
</dbReference>
<evidence type="ECO:0000313" key="3">
    <source>
        <dbReference type="Proteomes" id="UP000469125"/>
    </source>
</evidence>
<dbReference type="GO" id="GO:0000150">
    <property type="term" value="F:DNA strand exchange activity"/>
    <property type="evidence" value="ECO:0007669"/>
    <property type="project" value="InterPro"/>
</dbReference>
<reference evidence="2 3" key="1">
    <citation type="submission" date="2019-11" db="EMBL/GenBank/DDBJ databases">
        <authorList>
            <person name="Li X."/>
        </authorList>
    </citation>
    <scope>NUCLEOTIDE SEQUENCE [LARGE SCALE GENOMIC DNA]</scope>
    <source>
        <strain evidence="2 3">L9</strain>
    </source>
</reference>
<keyword evidence="3" id="KW-1185">Reference proteome</keyword>
<sequence>MNCFAYVRTANGKNKDASLLKQTEMKNAFIAQNNWQLESVYTDIDSGNDMNESLLKMIEDAQQGKIDVIITSDPTRISRNRDYLFKTT</sequence>
<gene>
    <name evidence="2" type="ORF">GMD78_07300</name>
</gene>